<comment type="caution">
    <text evidence="2">The sequence shown here is derived from an EMBL/GenBank/DDBJ whole genome shotgun (WGS) entry which is preliminary data.</text>
</comment>
<keyword evidence="1" id="KW-0472">Membrane</keyword>
<keyword evidence="1" id="KW-1133">Transmembrane helix</keyword>
<evidence type="ECO:0000313" key="2">
    <source>
        <dbReference type="EMBL" id="KAL3273175.1"/>
    </source>
</evidence>
<dbReference type="AlphaFoldDB" id="A0ABD2N3C4"/>
<dbReference type="EMBL" id="JABFTP020000062">
    <property type="protein sequence ID" value="KAL3273175.1"/>
    <property type="molecule type" value="Genomic_DNA"/>
</dbReference>
<sequence length="98" mass="11164">MLRKTFSIYFVISILVVFGTIGAAQQLERSRKVNNSNKLFFDSQEIMDTIIAFCLCLAEIGTSLADIATTMGRKKRSLSEDILFLSQVKETNYWTPKF</sequence>
<feature type="transmembrane region" description="Helical" evidence="1">
    <location>
        <begin position="46"/>
        <end position="68"/>
    </location>
</feature>
<dbReference type="Proteomes" id="UP001516400">
    <property type="component" value="Unassembled WGS sequence"/>
</dbReference>
<proteinExistence type="predicted"/>
<protein>
    <submittedName>
        <fullName evidence="2">Uncharacterized protein</fullName>
    </submittedName>
</protein>
<feature type="transmembrane region" description="Helical" evidence="1">
    <location>
        <begin position="7"/>
        <end position="26"/>
    </location>
</feature>
<accession>A0ABD2N3C4</accession>
<gene>
    <name evidence="2" type="ORF">HHI36_014629</name>
</gene>
<organism evidence="2 3">
    <name type="scientific">Cryptolaemus montrouzieri</name>
    <dbReference type="NCBI Taxonomy" id="559131"/>
    <lineage>
        <taxon>Eukaryota</taxon>
        <taxon>Metazoa</taxon>
        <taxon>Ecdysozoa</taxon>
        <taxon>Arthropoda</taxon>
        <taxon>Hexapoda</taxon>
        <taxon>Insecta</taxon>
        <taxon>Pterygota</taxon>
        <taxon>Neoptera</taxon>
        <taxon>Endopterygota</taxon>
        <taxon>Coleoptera</taxon>
        <taxon>Polyphaga</taxon>
        <taxon>Cucujiformia</taxon>
        <taxon>Coccinelloidea</taxon>
        <taxon>Coccinellidae</taxon>
        <taxon>Scymninae</taxon>
        <taxon>Scymnini</taxon>
        <taxon>Cryptolaemus</taxon>
    </lineage>
</organism>
<evidence type="ECO:0000256" key="1">
    <source>
        <dbReference type="SAM" id="Phobius"/>
    </source>
</evidence>
<keyword evidence="1" id="KW-0812">Transmembrane</keyword>
<reference evidence="2 3" key="1">
    <citation type="journal article" date="2021" name="BMC Biol.">
        <title>Horizontally acquired antibacterial genes associated with adaptive radiation of ladybird beetles.</title>
        <authorList>
            <person name="Li H.S."/>
            <person name="Tang X.F."/>
            <person name="Huang Y.H."/>
            <person name="Xu Z.Y."/>
            <person name="Chen M.L."/>
            <person name="Du X.Y."/>
            <person name="Qiu B.Y."/>
            <person name="Chen P.T."/>
            <person name="Zhang W."/>
            <person name="Slipinski A."/>
            <person name="Escalona H.E."/>
            <person name="Waterhouse R.M."/>
            <person name="Zwick A."/>
            <person name="Pang H."/>
        </authorList>
    </citation>
    <scope>NUCLEOTIDE SEQUENCE [LARGE SCALE GENOMIC DNA]</scope>
    <source>
        <strain evidence="2">SYSU2018</strain>
    </source>
</reference>
<keyword evidence="3" id="KW-1185">Reference proteome</keyword>
<name>A0ABD2N3C4_9CUCU</name>
<evidence type="ECO:0000313" key="3">
    <source>
        <dbReference type="Proteomes" id="UP001516400"/>
    </source>
</evidence>